<dbReference type="GO" id="GO:0005576">
    <property type="term" value="C:extracellular region"/>
    <property type="evidence" value="ECO:0007669"/>
    <property type="project" value="InterPro"/>
</dbReference>
<gene>
    <name evidence="2" type="ORF">GSLYS_00003693001</name>
</gene>
<accession>A0AAV2H8Q7</accession>
<comment type="caution">
    <text evidence="2">The sequence shown here is derived from an EMBL/GenBank/DDBJ whole genome shotgun (WGS) entry which is preliminary data.</text>
</comment>
<dbReference type="Pfam" id="PF01607">
    <property type="entry name" value="CBM_14"/>
    <property type="match status" value="1"/>
</dbReference>
<evidence type="ECO:0000313" key="3">
    <source>
        <dbReference type="Proteomes" id="UP001497497"/>
    </source>
</evidence>
<organism evidence="2 3">
    <name type="scientific">Lymnaea stagnalis</name>
    <name type="common">Great pond snail</name>
    <name type="synonym">Helix stagnalis</name>
    <dbReference type="NCBI Taxonomy" id="6523"/>
    <lineage>
        <taxon>Eukaryota</taxon>
        <taxon>Metazoa</taxon>
        <taxon>Spiralia</taxon>
        <taxon>Lophotrochozoa</taxon>
        <taxon>Mollusca</taxon>
        <taxon>Gastropoda</taxon>
        <taxon>Heterobranchia</taxon>
        <taxon>Euthyneura</taxon>
        <taxon>Panpulmonata</taxon>
        <taxon>Hygrophila</taxon>
        <taxon>Lymnaeoidea</taxon>
        <taxon>Lymnaeidae</taxon>
        <taxon>Lymnaea</taxon>
    </lineage>
</organism>
<dbReference type="InterPro" id="IPR002557">
    <property type="entry name" value="Chitin-bd_dom"/>
</dbReference>
<protein>
    <recommendedName>
        <fullName evidence="1">Chitin-binding type-2 domain-containing protein</fullName>
    </recommendedName>
</protein>
<dbReference type="InterPro" id="IPR036508">
    <property type="entry name" value="Chitin-bd_dom_sf"/>
</dbReference>
<feature type="non-terminal residue" evidence="2">
    <location>
        <position position="1"/>
    </location>
</feature>
<evidence type="ECO:0000313" key="2">
    <source>
        <dbReference type="EMBL" id="CAL1529538.1"/>
    </source>
</evidence>
<sequence length="103" mass="11698">HPNREWTPYYIVCDSDRLTESQTCDRHKPTNTTGFFSPLTKSCVSIWEVPQSTGYGLAPSCTGKEKGSYLSTERSDVYYRCPKEKVLYCPAGQNFNTAQEKCL</sequence>
<evidence type="ECO:0000259" key="1">
    <source>
        <dbReference type="Pfam" id="PF01607"/>
    </source>
</evidence>
<feature type="domain" description="Chitin-binding type-2" evidence="1">
    <location>
        <begin position="61"/>
        <end position="102"/>
    </location>
</feature>
<dbReference type="Proteomes" id="UP001497497">
    <property type="component" value="Unassembled WGS sequence"/>
</dbReference>
<dbReference type="GO" id="GO:0008061">
    <property type="term" value="F:chitin binding"/>
    <property type="evidence" value="ECO:0007669"/>
    <property type="project" value="InterPro"/>
</dbReference>
<name>A0AAV2H8Q7_LYMST</name>
<proteinExistence type="predicted"/>
<dbReference type="EMBL" id="CAXITT010000050">
    <property type="protein sequence ID" value="CAL1529538.1"/>
    <property type="molecule type" value="Genomic_DNA"/>
</dbReference>
<keyword evidence="3" id="KW-1185">Reference proteome</keyword>
<dbReference type="SUPFAM" id="SSF57625">
    <property type="entry name" value="Invertebrate chitin-binding proteins"/>
    <property type="match status" value="1"/>
</dbReference>
<reference evidence="2 3" key="1">
    <citation type="submission" date="2024-04" db="EMBL/GenBank/DDBJ databases">
        <authorList>
            <consortium name="Genoscope - CEA"/>
            <person name="William W."/>
        </authorList>
    </citation>
    <scope>NUCLEOTIDE SEQUENCE [LARGE SCALE GENOMIC DNA]</scope>
</reference>
<dbReference type="AlphaFoldDB" id="A0AAV2H8Q7"/>